<dbReference type="Gene3D" id="2.60.40.10">
    <property type="entry name" value="Immunoglobulins"/>
    <property type="match status" value="1"/>
</dbReference>
<dbReference type="SUPFAM" id="SSF55073">
    <property type="entry name" value="Nucleotide cyclase"/>
    <property type="match status" value="1"/>
</dbReference>
<feature type="transmembrane region" description="Helical" evidence="2">
    <location>
        <begin position="719"/>
        <end position="737"/>
    </location>
</feature>
<dbReference type="FunFam" id="3.30.70.270:FF:000001">
    <property type="entry name" value="Diguanylate cyclase domain protein"/>
    <property type="match status" value="1"/>
</dbReference>
<dbReference type="InterPro" id="IPR011110">
    <property type="entry name" value="Reg_prop"/>
</dbReference>
<dbReference type="EMBL" id="CATKSH010000015">
    <property type="protein sequence ID" value="CAI9121443.1"/>
    <property type="molecule type" value="Genomic_DNA"/>
</dbReference>
<dbReference type="InterPro" id="IPR015943">
    <property type="entry name" value="WD40/YVTN_repeat-like_dom_sf"/>
</dbReference>
<dbReference type="RefSeq" id="WP_289842057.1">
    <property type="nucleotide sequence ID" value="NZ_CATKSH010000015.1"/>
</dbReference>
<evidence type="ECO:0000259" key="3">
    <source>
        <dbReference type="PROSITE" id="PS50887"/>
    </source>
</evidence>
<keyword evidence="2" id="KW-1133">Transmembrane helix</keyword>
<protein>
    <recommendedName>
        <fullName evidence="1">diguanylate cyclase</fullName>
        <ecNumber evidence="1">2.7.7.65</ecNumber>
    </recommendedName>
</protein>
<comment type="caution">
    <text evidence="4">The sequence shown here is derived from an EMBL/GenBank/DDBJ whole genome shotgun (WGS) entry which is preliminary data.</text>
</comment>
<keyword evidence="4" id="KW-0548">Nucleotidyltransferase</keyword>
<evidence type="ECO:0000256" key="1">
    <source>
        <dbReference type="ARBA" id="ARBA00012528"/>
    </source>
</evidence>
<sequence>MLIAYFATARTGAQTLPTQMYVADFMTPNIICQLHLPNGALLVGTDGGVFFFNGVRFVQLGPPQGLPPTGIVFGLTLTTNGTIAAKYLSRIFTAQFDPARPNLTDLHFQALGKFKITPTERIAAFGDGIVTIDQWRLRHISFTPGSPPPTQPMLPGDEEVAAFHSHDDKLWAITFSNRFCHATLTRPFVCMPPPPARWNDEKWRTITVTGKLVYARSNHHFAVIDPRSETVAYSALPFTSQRYESIDRPPLFITGDGAALTPGDGGLMEWHAGVWRRFNFPTEALADDRIRTITETGKGTLWIGFFNSGEARVLGYRSVESWTKQDGLSNNSIWSMVRQPDGPLWIGTDTSLDTFSATRTPKIQRVFQEHADSLSLDKAGHIWFVASYQKLCRVENILTPIVCRTERGPDMALSQPNGPTWLISQTGLRKVVPGPDNTFSTIPVLTGTSAWASLDPLTDRFWMQIDTDLISVGAKGDVQRLNGFQNAEDAESTHYASIGLKTLWVVNASHLYRIQHEGMKVTHTATYSTQTLGLRSPFVSIKADTRHWLWVGTGEGVLVNNGHQWTHITTQDGLISNDVNEGSIEEDSDGSMWIGTSSGLSHLTNITNLFDTTPAAPFIEAVSLNGRKLTGPAPYYSRAPLDITFGTLDYAHSLPASFEYRLDGVDGAPIFTASDHVHYPYLPPGKHIFHLTTYDTHDGKRSNETTVTLTMPYPWWQRWPFIIVSGATVILTAYVAFRLRLRKILARQTELAALVDHQTRELQHAARELEYQASHDSLTGLLNRRTLGKSTDTLQRQRRRGEIIHIVAMDVDHFKSINDNLGHSAGDEVLAEIGRRFRLNLTENERAFRYGGEEFLFMLLADRKHAHQRAEELRHELTRERIVLTDGDHIQLTISAGCSSLADPRQLDEAIDQADQCLYRAKISGRDRLVMAGSDAR</sequence>
<dbReference type="CDD" id="cd01949">
    <property type="entry name" value="GGDEF"/>
    <property type="match status" value="1"/>
</dbReference>
<keyword evidence="2" id="KW-0812">Transmembrane</keyword>
<dbReference type="PANTHER" id="PTHR45138">
    <property type="entry name" value="REGULATORY COMPONENTS OF SENSORY TRANSDUCTION SYSTEM"/>
    <property type="match status" value="1"/>
</dbReference>
<evidence type="ECO:0000313" key="4">
    <source>
        <dbReference type="EMBL" id="CAI9121443.1"/>
    </source>
</evidence>
<dbReference type="Proteomes" id="UP001176960">
    <property type="component" value="Unassembled WGS sequence"/>
</dbReference>
<keyword evidence="4" id="KW-0808">Transferase</keyword>
<keyword evidence="2" id="KW-0472">Membrane</keyword>
<dbReference type="Gene3D" id="2.130.10.10">
    <property type="entry name" value="YVTN repeat-like/Quinoprotein amine dehydrogenase"/>
    <property type="match status" value="2"/>
</dbReference>
<accession>A0AA35UXI4</accession>
<evidence type="ECO:0000313" key="5">
    <source>
        <dbReference type="Proteomes" id="UP001176960"/>
    </source>
</evidence>
<dbReference type="GO" id="GO:0043709">
    <property type="term" value="P:cell adhesion involved in single-species biofilm formation"/>
    <property type="evidence" value="ECO:0007669"/>
    <property type="project" value="TreeGrafter"/>
</dbReference>
<name>A0AA35UXI4_9PROT</name>
<dbReference type="GO" id="GO:0052621">
    <property type="term" value="F:diguanylate cyclase activity"/>
    <property type="evidence" value="ECO:0007669"/>
    <property type="project" value="UniProtKB-EC"/>
</dbReference>
<dbReference type="Gene3D" id="3.30.70.270">
    <property type="match status" value="1"/>
</dbReference>
<gene>
    <name evidence="4" type="ORF">LMG32879_002290</name>
</gene>
<dbReference type="SMART" id="SM00267">
    <property type="entry name" value="GGDEF"/>
    <property type="match status" value="1"/>
</dbReference>
<evidence type="ECO:0000256" key="2">
    <source>
        <dbReference type="SAM" id="Phobius"/>
    </source>
</evidence>
<dbReference type="AlphaFoldDB" id="A0AA35UXI4"/>
<dbReference type="NCBIfam" id="TIGR00254">
    <property type="entry name" value="GGDEF"/>
    <property type="match status" value="1"/>
</dbReference>
<keyword evidence="5" id="KW-1185">Reference proteome</keyword>
<dbReference type="Pfam" id="PF07494">
    <property type="entry name" value="Reg_prop"/>
    <property type="match status" value="2"/>
</dbReference>
<dbReference type="InterPro" id="IPR050469">
    <property type="entry name" value="Diguanylate_Cyclase"/>
</dbReference>
<reference evidence="4" key="1">
    <citation type="submission" date="2023-03" db="EMBL/GenBank/DDBJ databases">
        <authorList>
            <person name="Cleenwerck I."/>
        </authorList>
    </citation>
    <scope>NUCLEOTIDE SEQUENCE</scope>
    <source>
        <strain evidence="4">LMG 32879</strain>
    </source>
</reference>
<dbReference type="GO" id="GO:1902201">
    <property type="term" value="P:negative regulation of bacterial-type flagellum-dependent cell motility"/>
    <property type="evidence" value="ECO:0007669"/>
    <property type="project" value="TreeGrafter"/>
</dbReference>
<dbReference type="PANTHER" id="PTHR45138:SF24">
    <property type="entry name" value="DIGUANYLATE CYCLASE DGCC-RELATED"/>
    <property type="match status" value="1"/>
</dbReference>
<feature type="domain" description="GGDEF" evidence="3">
    <location>
        <begin position="802"/>
        <end position="934"/>
    </location>
</feature>
<dbReference type="InterPro" id="IPR029787">
    <property type="entry name" value="Nucleotide_cyclase"/>
</dbReference>
<dbReference type="InterPro" id="IPR000160">
    <property type="entry name" value="GGDEF_dom"/>
</dbReference>
<dbReference type="PROSITE" id="PS50887">
    <property type="entry name" value="GGDEF"/>
    <property type="match status" value="1"/>
</dbReference>
<dbReference type="InterPro" id="IPR043128">
    <property type="entry name" value="Rev_trsase/Diguanyl_cyclase"/>
</dbReference>
<proteinExistence type="predicted"/>
<dbReference type="InterPro" id="IPR013783">
    <property type="entry name" value="Ig-like_fold"/>
</dbReference>
<dbReference type="GO" id="GO:0005886">
    <property type="term" value="C:plasma membrane"/>
    <property type="evidence" value="ECO:0007669"/>
    <property type="project" value="TreeGrafter"/>
</dbReference>
<dbReference type="EC" id="2.7.7.65" evidence="1"/>
<organism evidence="4 5">
    <name type="scientific">Brytella acorum</name>
    <dbReference type="NCBI Taxonomy" id="2959299"/>
    <lineage>
        <taxon>Bacteria</taxon>
        <taxon>Pseudomonadati</taxon>
        <taxon>Pseudomonadota</taxon>
        <taxon>Alphaproteobacteria</taxon>
        <taxon>Acetobacterales</taxon>
        <taxon>Acetobacteraceae</taxon>
        <taxon>Brytella</taxon>
    </lineage>
</organism>
<dbReference type="Pfam" id="PF00990">
    <property type="entry name" value="GGDEF"/>
    <property type="match status" value="1"/>
</dbReference>